<gene>
    <name evidence="10" type="ORF">FHR82_006176</name>
</gene>
<evidence type="ECO:0000313" key="11">
    <source>
        <dbReference type="Proteomes" id="UP000520767"/>
    </source>
</evidence>
<dbReference type="GO" id="GO:0034040">
    <property type="term" value="F:ATPase-coupled lipid transmembrane transporter activity"/>
    <property type="evidence" value="ECO:0007669"/>
    <property type="project" value="TreeGrafter"/>
</dbReference>
<dbReference type="Pfam" id="PF00005">
    <property type="entry name" value="ABC_tran"/>
    <property type="match status" value="1"/>
</dbReference>
<keyword evidence="6 7" id="KW-0472">Membrane</keyword>
<dbReference type="SMART" id="SM00382">
    <property type="entry name" value="AAA"/>
    <property type="match status" value="1"/>
</dbReference>
<evidence type="ECO:0000256" key="2">
    <source>
        <dbReference type="ARBA" id="ARBA00022692"/>
    </source>
</evidence>
<dbReference type="InterPro" id="IPR039421">
    <property type="entry name" value="Type_1_exporter"/>
</dbReference>
<dbReference type="AlphaFoldDB" id="A0A7W7QAK5"/>
<evidence type="ECO:0000256" key="3">
    <source>
        <dbReference type="ARBA" id="ARBA00022741"/>
    </source>
</evidence>
<evidence type="ECO:0000256" key="6">
    <source>
        <dbReference type="ARBA" id="ARBA00023136"/>
    </source>
</evidence>
<organism evidence="10 11">
    <name type="scientific">Actinophytocola algeriensis</name>
    <dbReference type="NCBI Taxonomy" id="1768010"/>
    <lineage>
        <taxon>Bacteria</taxon>
        <taxon>Bacillati</taxon>
        <taxon>Actinomycetota</taxon>
        <taxon>Actinomycetes</taxon>
        <taxon>Pseudonocardiales</taxon>
        <taxon>Pseudonocardiaceae</taxon>
    </lineage>
</organism>
<keyword evidence="3" id="KW-0547">Nucleotide-binding</keyword>
<evidence type="ECO:0000256" key="5">
    <source>
        <dbReference type="ARBA" id="ARBA00022989"/>
    </source>
</evidence>
<feature type="domain" description="ABC transmembrane type-1" evidence="9">
    <location>
        <begin position="19"/>
        <end position="286"/>
    </location>
</feature>
<dbReference type="Gene3D" id="3.40.50.300">
    <property type="entry name" value="P-loop containing nucleotide triphosphate hydrolases"/>
    <property type="match status" value="1"/>
</dbReference>
<keyword evidence="2 7" id="KW-0812">Transmembrane</keyword>
<evidence type="ECO:0000313" key="10">
    <source>
        <dbReference type="EMBL" id="MBB4909918.1"/>
    </source>
</evidence>
<keyword evidence="5 7" id="KW-1133">Transmembrane helix</keyword>
<accession>A0A7W7QAK5</accession>
<dbReference type="InterPro" id="IPR003439">
    <property type="entry name" value="ABC_transporter-like_ATP-bd"/>
</dbReference>
<dbReference type="PANTHER" id="PTHR24221:SF654">
    <property type="entry name" value="ATP-BINDING CASSETTE SUB-FAMILY B MEMBER 6"/>
    <property type="match status" value="1"/>
</dbReference>
<dbReference type="PANTHER" id="PTHR24221">
    <property type="entry name" value="ATP-BINDING CASSETTE SUB-FAMILY B"/>
    <property type="match status" value="1"/>
</dbReference>
<sequence length="562" mass="58665">MKRELRYAVGSLSARPTTALLLWSLPEALPAAVSGVAVANAVDRGFLAGRTDVGLLWLASLVVVSLVGAVGTRMVFRRLGDLAEPFRDTLVRRVVGGALRNGADGRPDHGALARLTRQVEIVRDTYAGLVIVVRGFVVTVAGVVAGSLSVAPVIALLILPPFLLGLLAFLAVLGVAAARQRASVLADERLSDAADRVFSGVRDVSACGTEDKARALVAVPIAEQAAAERALAKVAALRTACFAIGGWLPLLVLLFAGPWLVGNGLTAGALMGGATYVLFGLQPALQNFVAGVGGSGLRFVITLGRVLAATDVVAGPRRDETGDGHAVRLDNVTFAYGPHAEPVIDRLDLTVAHGEHLAVVGPSGIGKSTVVSLLCGLLRPDRGEVTLGGVPAADLARPEHVRVLIPQEAYVFTGTLRENLTYLNPDATTADLDAAASAVGADLGDYDTELRPGDMSAGERQLVALVRAYLSPAPLVVLDEATCHLDPVAERRAEDAFADRGTLIVIAHRISSALRADRVLVLDGAGAAIGDHTTLRRTSPLYRDLLGHWEAGRDTRKASQPA</sequence>
<name>A0A7W7QAK5_9PSEU</name>
<evidence type="ECO:0000259" key="9">
    <source>
        <dbReference type="PROSITE" id="PS50929"/>
    </source>
</evidence>
<dbReference type="GO" id="GO:0016887">
    <property type="term" value="F:ATP hydrolysis activity"/>
    <property type="evidence" value="ECO:0007669"/>
    <property type="project" value="InterPro"/>
</dbReference>
<dbReference type="PROSITE" id="PS50893">
    <property type="entry name" value="ABC_TRANSPORTER_2"/>
    <property type="match status" value="1"/>
</dbReference>
<dbReference type="InterPro" id="IPR027417">
    <property type="entry name" value="P-loop_NTPase"/>
</dbReference>
<dbReference type="PROSITE" id="PS00211">
    <property type="entry name" value="ABC_TRANSPORTER_1"/>
    <property type="match status" value="1"/>
</dbReference>
<dbReference type="SUPFAM" id="SSF52540">
    <property type="entry name" value="P-loop containing nucleoside triphosphate hydrolases"/>
    <property type="match status" value="1"/>
</dbReference>
<dbReference type="InterPro" id="IPR036640">
    <property type="entry name" value="ABC1_TM_sf"/>
</dbReference>
<dbReference type="RefSeq" id="WP_184813964.1">
    <property type="nucleotide sequence ID" value="NZ_JACHJQ010000006.1"/>
</dbReference>
<keyword evidence="11" id="KW-1185">Reference proteome</keyword>
<dbReference type="InterPro" id="IPR017871">
    <property type="entry name" value="ABC_transporter-like_CS"/>
</dbReference>
<evidence type="ECO:0000256" key="1">
    <source>
        <dbReference type="ARBA" id="ARBA00004651"/>
    </source>
</evidence>
<comment type="caution">
    <text evidence="10">The sequence shown here is derived from an EMBL/GenBank/DDBJ whole genome shotgun (WGS) entry which is preliminary data.</text>
</comment>
<evidence type="ECO:0000259" key="8">
    <source>
        <dbReference type="PROSITE" id="PS50893"/>
    </source>
</evidence>
<dbReference type="InterPro" id="IPR003593">
    <property type="entry name" value="AAA+_ATPase"/>
</dbReference>
<keyword evidence="4 10" id="KW-0067">ATP-binding</keyword>
<feature type="transmembrane region" description="Helical" evidence="7">
    <location>
        <begin position="126"/>
        <end position="148"/>
    </location>
</feature>
<dbReference type="InterPro" id="IPR011527">
    <property type="entry name" value="ABC1_TM_dom"/>
</dbReference>
<proteinExistence type="predicted"/>
<evidence type="ECO:0000256" key="7">
    <source>
        <dbReference type="SAM" id="Phobius"/>
    </source>
</evidence>
<dbReference type="CDD" id="cd03228">
    <property type="entry name" value="ABCC_MRP_Like"/>
    <property type="match status" value="1"/>
</dbReference>
<dbReference type="PROSITE" id="PS50929">
    <property type="entry name" value="ABC_TM1F"/>
    <property type="match status" value="1"/>
</dbReference>
<reference evidence="10 11" key="1">
    <citation type="submission" date="2020-08" db="EMBL/GenBank/DDBJ databases">
        <title>Genomic Encyclopedia of Type Strains, Phase III (KMG-III): the genomes of soil and plant-associated and newly described type strains.</title>
        <authorList>
            <person name="Whitman W."/>
        </authorList>
    </citation>
    <scope>NUCLEOTIDE SEQUENCE [LARGE SCALE GENOMIC DNA]</scope>
    <source>
        <strain evidence="10 11">CECT 8960</strain>
    </source>
</reference>
<feature type="transmembrane region" description="Helical" evidence="7">
    <location>
        <begin position="54"/>
        <end position="76"/>
    </location>
</feature>
<comment type="subcellular location">
    <subcellularLocation>
        <location evidence="1">Cell membrane</location>
        <topology evidence="1">Multi-pass membrane protein</topology>
    </subcellularLocation>
</comment>
<protein>
    <submittedName>
        <fullName evidence="10">ATP-binding cassette subfamily C protein</fullName>
    </submittedName>
</protein>
<dbReference type="SUPFAM" id="SSF90123">
    <property type="entry name" value="ABC transporter transmembrane region"/>
    <property type="match status" value="1"/>
</dbReference>
<dbReference type="GO" id="GO:0140359">
    <property type="term" value="F:ABC-type transporter activity"/>
    <property type="evidence" value="ECO:0007669"/>
    <property type="project" value="InterPro"/>
</dbReference>
<feature type="transmembrane region" description="Helical" evidence="7">
    <location>
        <begin position="239"/>
        <end position="261"/>
    </location>
</feature>
<feature type="domain" description="ABC transporter" evidence="8">
    <location>
        <begin position="327"/>
        <end position="549"/>
    </location>
</feature>
<dbReference type="Proteomes" id="UP000520767">
    <property type="component" value="Unassembled WGS sequence"/>
</dbReference>
<evidence type="ECO:0000256" key="4">
    <source>
        <dbReference type="ARBA" id="ARBA00022840"/>
    </source>
</evidence>
<dbReference type="Gene3D" id="1.20.1560.10">
    <property type="entry name" value="ABC transporter type 1, transmembrane domain"/>
    <property type="match status" value="1"/>
</dbReference>
<dbReference type="EMBL" id="JACHJQ010000006">
    <property type="protein sequence ID" value="MBB4909918.1"/>
    <property type="molecule type" value="Genomic_DNA"/>
</dbReference>
<dbReference type="GO" id="GO:0005524">
    <property type="term" value="F:ATP binding"/>
    <property type="evidence" value="ECO:0007669"/>
    <property type="project" value="UniProtKB-KW"/>
</dbReference>
<feature type="transmembrane region" description="Helical" evidence="7">
    <location>
        <begin position="154"/>
        <end position="178"/>
    </location>
</feature>
<dbReference type="GO" id="GO:0005886">
    <property type="term" value="C:plasma membrane"/>
    <property type="evidence" value="ECO:0007669"/>
    <property type="project" value="UniProtKB-SubCell"/>
</dbReference>